<keyword evidence="1" id="KW-0472">Membrane</keyword>
<organism evidence="2 3">
    <name type="scientific">candidate division WWE3 bacterium</name>
    <dbReference type="NCBI Taxonomy" id="2053526"/>
    <lineage>
        <taxon>Bacteria</taxon>
        <taxon>Katanobacteria</taxon>
    </lineage>
</organism>
<name>A0A955E038_UNCKA</name>
<keyword evidence="1" id="KW-1133">Transmembrane helix</keyword>
<feature type="transmembrane region" description="Helical" evidence="1">
    <location>
        <begin position="59"/>
        <end position="82"/>
    </location>
</feature>
<dbReference type="InterPro" id="IPR043716">
    <property type="entry name" value="DUF5657"/>
</dbReference>
<protein>
    <submittedName>
        <fullName evidence="2">Uncharacterized protein</fullName>
    </submittedName>
</protein>
<dbReference type="Pfam" id="PF18901">
    <property type="entry name" value="DUF5657"/>
    <property type="match status" value="1"/>
</dbReference>
<gene>
    <name evidence="2" type="ORF">KDA10_00530</name>
</gene>
<dbReference type="Proteomes" id="UP000714817">
    <property type="component" value="Unassembled WGS sequence"/>
</dbReference>
<proteinExistence type="predicted"/>
<evidence type="ECO:0000313" key="2">
    <source>
        <dbReference type="EMBL" id="MCA9301840.1"/>
    </source>
</evidence>
<comment type="caution">
    <text evidence="2">The sequence shown here is derived from an EMBL/GenBank/DDBJ whole genome shotgun (WGS) entry which is preliminary data.</text>
</comment>
<dbReference type="AlphaFoldDB" id="A0A955E038"/>
<sequence>MFIDSASTANIISSFFTPEGFVNLLQMLVLFLEFVYLLIAFLITRQISLMNKSFKTEAALLFTIAGYINFLGTAALLILSVATL</sequence>
<feature type="transmembrane region" description="Helical" evidence="1">
    <location>
        <begin position="24"/>
        <end position="47"/>
    </location>
</feature>
<keyword evidence="1" id="KW-0812">Transmembrane</keyword>
<reference evidence="2" key="2">
    <citation type="journal article" date="2021" name="Microbiome">
        <title>Successional dynamics and alternative stable states in a saline activated sludge microbial community over 9 years.</title>
        <authorList>
            <person name="Wang Y."/>
            <person name="Ye J."/>
            <person name="Ju F."/>
            <person name="Liu L."/>
            <person name="Boyd J.A."/>
            <person name="Deng Y."/>
            <person name="Parks D.H."/>
            <person name="Jiang X."/>
            <person name="Yin X."/>
            <person name="Woodcroft B.J."/>
            <person name="Tyson G.W."/>
            <person name="Hugenholtz P."/>
            <person name="Polz M.F."/>
            <person name="Zhang T."/>
        </authorList>
    </citation>
    <scope>NUCLEOTIDE SEQUENCE</scope>
    <source>
        <strain evidence="2">HKST-UBA80</strain>
    </source>
</reference>
<accession>A0A955E038</accession>
<evidence type="ECO:0000313" key="3">
    <source>
        <dbReference type="Proteomes" id="UP000714817"/>
    </source>
</evidence>
<reference evidence="2" key="1">
    <citation type="submission" date="2020-04" db="EMBL/GenBank/DDBJ databases">
        <authorList>
            <person name="Zhang T."/>
        </authorList>
    </citation>
    <scope>NUCLEOTIDE SEQUENCE</scope>
    <source>
        <strain evidence="2">HKST-UBA80</strain>
    </source>
</reference>
<evidence type="ECO:0000256" key="1">
    <source>
        <dbReference type="SAM" id="Phobius"/>
    </source>
</evidence>
<dbReference type="EMBL" id="JAGQNY010000002">
    <property type="protein sequence ID" value="MCA9301840.1"/>
    <property type="molecule type" value="Genomic_DNA"/>
</dbReference>